<reference evidence="2" key="1">
    <citation type="journal article" date="2022" name="Nat. Commun.">
        <title>Chromosome evolution and the genetic basis of agronomically important traits in greater yam.</title>
        <authorList>
            <person name="Bredeson J.V."/>
            <person name="Lyons J.B."/>
            <person name="Oniyinde I.O."/>
            <person name="Okereke N.R."/>
            <person name="Kolade O."/>
            <person name="Nnabue I."/>
            <person name="Nwadili C.O."/>
            <person name="Hribova E."/>
            <person name="Parker M."/>
            <person name="Nwogha J."/>
            <person name="Shu S."/>
            <person name="Carlson J."/>
            <person name="Kariba R."/>
            <person name="Muthemba S."/>
            <person name="Knop K."/>
            <person name="Barton G.J."/>
            <person name="Sherwood A.V."/>
            <person name="Lopez-Montes A."/>
            <person name="Asiedu R."/>
            <person name="Jamnadass R."/>
            <person name="Muchugi A."/>
            <person name="Goodstein D."/>
            <person name="Egesi C.N."/>
            <person name="Featherston J."/>
            <person name="Asfaw A."/>
            <person name="Simpson G.G."/>
            <person name="Dolezel J."/>
            <person name="Hendre P.S."/>
            <person name="Van Deynze A."/>
            <person name="Kumar P.L."/>
            <person name="Obidiegwu J.E."/>
            <person name="Bhattacharjee R."/>
            <person name="Rokhsar D.S."/>
        </authorList>
    </citation>
    <scope>NUCLEOTIDE SEQUENCE [LARGE SCALE GENOMIC DNA]</scope>
    <source>
        <strain evidence="2">cv. TDa95/00328</strain>
    </source>
</reference>
<protein>
    <submittedName>
        <fullName evidence="1">Uncharacterized protein</fullName>
    </submittedName>
</protein>
<dbReference type="Proteomes" id="UP000827976">
    <property type="component" value="Chromosome 14"/>
</dbReference>
<dbReference type="EMBL" id="CM037024">
    <property type="protein sequence ID" value="KAH7664073.1"/>
    <property type="molecule type" value="Genomic_DNA"/>
</dbReference>
<evidence type="ECO:0000313" key="2">
    <source>
        <dbReference type="Proteomes" id="UP000827976"/>
    </source>
</evidence>
<keyword evidence="2" id="KW-1185">Reference proteome</keyword>
<gene>
    <name evidence="1" type="ORF">IHE45_14G096800</name>
</gene>
<organism evidence="1 2">
    <name type="scientific">Dioscorea alata</name>
    <name type="common">Purple yam</name>
    <dbReference type="NCBI Taxonomy" id="55571"/>
    <lineage>
        <taxon>Eukaryota</taxon>
        <taxon>Viridiplantae</taxon>
        <taxon>Streptophyta</taxon>
        <taxon>Embryophyta</taxon>
        <taxon>Tracheophyta</taxon>
        <taxon>Spermatophyta</taxon>
        <taxon>Magnoliopsida</taxon>
        <taxon>Liliopsida</taxon>
        <taxon>Dioscoreales</taxon>
        <taxon>Dioscoreaceae</taxon>
        <taxon>Dioscorea</taxon>
    </lineage>
</organism>
<comment type="caution">
    <text evidence="1">The sequence shown here is derived from an EMBL/GenBank/DDBJ whole genome shotgun (WGS) entry which is preliminary data.</text>
</comment>
<proteinExistence type="predicted"/>
<accession>A0ACB7UTL6</accession>
<name>A0ACB7UTL6_DIOAL</name>
<evidence type="ECO:0000313" key="1">
    <source>
        <dbReference type="EMBL" id="KAH7664073.1"/>
    </source>
</evidence>
<sequence>MEDSGVPERRSIAGRKKPSENGNSDGGRRPLSSRSSSLSGERIVRRLRLSRTLTMPENSTVH</sequence>